<dbReference type="EMBL" id="CP080764">
    <property type="protein sequence ID" value="QYY44386.1"/>
    <property type="molecule type" value="Genomic_DNA"/>
</dbReference>
<organism evidence="2 3">
    <name type="scientific">Aneurinibacillus thermoaerophilus</name>
    <dbReference type="NCBI Taxonomy" id="143495"/>
    <lineage>
        <taxon>Bacteria</taxon>
        <taxon>Bacillati</taxon>
        <taxon>Bacillota</taxon>
        <taxon>Bacilli</taxon>
        <taxon>Bacillales</taxon>
        <taxon>Paenibacillaceae</taxon>
        <taxon>Aneurinibacillus group</taxon>
        <taxon>Aneurinibacillus</taxon>
    </lineage>
</organism>
<dbReference type="GeneID" id="97139773"/>
<evidence type="ECO:0000313" key="3">
    <source>
        <dbReference type="Proteomes" id="UP000826616"/>
    </source>
</evidence>
<feature type="coiled-coil region" evidence="1">
    <location>
        <begin position="51"/>
        <end position="92"/>
    </location>
</feature>
<accession>A0ABX8YF74</accession>
<name>A0ABX8YF74_ANETH</name>
<proteinExistence type="predicted"/>
<keyword evidence="3" id="KW-1185">Reference proteome</keyword>
<sequence length="104" mass="12814">MSANTRNIKEVYSMYWYHDPNYVQQYSPDIQQYDYYVYPDLERQPQLFGRVNQLERRVNELTLQVNQLQNTVERHTRRLNRLNQRLRVVENRLQIPFTPYEGGF</sequence>
<dbReference type="Proteomes" id="UP000826616">
    <property type="component" value="Chromosome"/>
</dbReference>
<protein>
    <submittedName>
        <fullName evidence="2">Uncharacterized protein</fullName>
    </submittedName>
</protein>
<evidence type="ECO:0000256" key="1">
    <source>
        <dbReference type="SAM" id="Coils"/>
    </source>
</evidence>
<keyword evidence="1" id="KW-0175">Coiled coil</keyword>
<evidence type="ECO:0000313" key="2">
    <source>
        <dbReference type="EMBL" id="QYY44386.1"/>
    </source>
</evidence>
<gene>
    <name evidence="2" type="ORF">K3F53_00170</name>
</gene>
<dbReference type="Gene3D" id="1.20.1270.70">
    <property type="entry name" value="Designed single chain three-helix bundle"/>
    <property type="match status" value="1"/>
</dbReference>
<reference evidence="2 3" key="1">
    <citation type="submission" date="2021-08" db="EMBL/GenBank/DDBJ databases">
        <title>Complete genome sequence of the strain Aneurinibacillus thermoaerophilus CCM 8960.</title>
        <authorList>
            <person name="Musilova J."/>
            <person name="Kourilova X."/>
            <person name="Pernicova I."/>
            <person name="Bezdicek M."/>
            <person name="Lengerova M."/>
            <person name="Obruca S."/>
            <person name="Sedlar K."/>
        </authorList>
    </citation>
    <scope>NUCLEOTIDE SEQUENCE [LARGE SCALE GENOMIC DNA]</scope>
    <source>
        <strain evidence="2 3">CCM 8960</strain>
    </source>
</reference>
<dbReference type="RefSeq" id="WP_082705818.1">
    <property type="nucleotide sequence ID" value="NZ_CP080764.1"/>
</dbReference>